<feature type="region of interest" description="Disordered" evidence="1">
    <location>
        <begin position="1"/>
        <end position="114"/>
    </location>
</feature>
<feature type="compositionally biased region" description="Low complexity" evidence="1">
    <location>
        <begin position="86"/>
        <end position="107"/>
    </location>
</feature>
<keyword evidence="3" id="KW-1185">Reference proteome</keyword>
<feature type="compositionally biased region" description="Low complexity" evidence="1">
    <location>
        <begin position="159"/>
        <end position="171"/>
    </location>
</feature>
<dbReference type="Proteomes" id="UP000634136">
    <property type="component" value="Unassembled WGS sequence"/>
</dbReference>
<proteinExistence type="predicted"/>
<accession>A0A834TIS1</accession>
<feature type="compositionally biased region" description="Low complexity" evidence="1">
    <location>
        <begin position="185"/>
        <end position="200"/>
    </location>
</feature>
<dbReference type="OrthoDB" id="1000226at2759"/>
<feature type="compositionally biased region" description="Acidic residues" evidence="1">
    <location>
        <begin position="61"/>
        <end position="81"/>
    </location>
</feature>
<protein>
    <submittedName>
        <fullName evidence="2">Copia protein</fullName>
    </submittedName>
</protein>
<feature type="compositionally biased region" description="Polar residues" evidence="1">
    <location>
        <begin position="172"/>
        <end position="184"/>
    </location>
</feature>
<sequence length="225" mass="25250">MKLKMRESETRSQEEIESSFNPINLNYTFQKEDPLSPWIEERENPLLDGVQNAEWLPRIDTDEEDEEGDNDDDSDSNEGDNGDGGLSPLSNNSGGNNDSGGDNNNDGGNRDIDEDTYQEVPYCMCNPNFFIDMTHAISDARRGSSQSGRGHFQQLNMIDDSSSSSYSHSDSTYGTGESSQSSQGYPPLYNQPLPYQPQFPTNYQCLYHHPSSNFPYPQQMEQRGG</sequence>
<feature type="compositionally biased region" description="Basic and acidic residues" evidence="1">
    <location>
        <begin position="30"/>
        <end position="45"/>
    </location>
</feature>
<evidence type="ECO:0000313" key="3">
    <source>
        <dbReference type="Proteomes" id="UP000634136"/>
    </source>
</evidence>
<name>A0A834TIS1_9FABA</name>
<gene>
    <name evidence="2" type="ORF">G2W53_027336</name>
</gene>
<feature type="compositionally biased region" description="Polar residues" evidence="1">
    <location>
        <begin position="210"/>
        <end position="225"/>
    </location>
</feature>
<evidence type="ECO:0000313" key="2">
    <source>
        <dbReference type="EMBL" id="KAF7821881.1"/>
    </source>
</evidence>
<feature type="compositionally biased region" description="Polar residues" evidence="1">
    <location>
        <begin position="18"/>
        <end position="29"/>
    </location>
</feature>
<organism evidence="2 3">
    <name type="scientific">Senna tora</name>
    <dbReference type="NCBI Taxonomy" id="362788"/>
    <lineage>
        <taxon>Eukaryota</taxon>
        <taxon>Viridiplantae</taxon>
        <taxon>Streptophyta</taxon>
        <taxon>Embryophyta</taxon>
        <taxon>Tracheophyta</taxon>
        <taxon>Spermatophyta</taxon>
        <taxon>Magnoliopsida</taxon>
        <taxon>eudicotyledons</taxon>
        <taxon>Gunneridae</taxon>
        <taxon>Pentapetalae</taxon>
        <taxon>rosids</taxon>
        <taxon>fabids</taxon>
        <taxon>Fabales</taxon>
        <taxon>Fabaceae</taxon>
        <taxon>Caesalpinioideae</taxon>
        <taxon>Cassia clade</taxon>
        <taxon>Senna</taxon>
    </lineage>
</organism>
<feature type="compositionally biased region" description="Basic and acidic residues" evidence="1">
    <location>
        <begin position="1"/>
        <end position="14"/>
    </location>
</feature>
<evidence type="ECO:0000256" key="1">
    <source>
        <dbReference type="SAM" id="MobiDB-lite"/>
    </source>
</evidence>
<dbReference type="EMBL" id="JAAIUW010000008">
    <property type="protein sequence ID" value="KAF7821881.1"/>
    <property type="molecule type" value="Genomic_DNA"/>
</dbReference>
<reference evidence="2" key="1">
    <citation type="submission" date="2020-09" db="EMBL/GenBank/DDBJ databases">
        <title>Genome-Enabled Discovery of Anthraquinone Biosynthesis in Senna tora.</title>
        <authorList>
            <person name="Kang S.-H."/>
            <person name="Pandey R.P."/>
            <person name="Lee C.-M."/>
            <person name="Sim J.-S."/>
            <person name="Jeong J.-T."/>
            <person name="Choi B.-S."/>
            <person name="Jung M."/>
            <person name="Ginzburg D."/>
            <person name="Zhao K."/>
            <person name="Won S.Y."/>
            <person name="Oh T.-J."/>
            <person name="Yu Y."/>
            <person name="Kim N.-H."/>
            <person name="Lee O.R."/>
            <person name="Lee T.-H."/>
            <person name="Bashyal P."/>
            <person name="Kim T.-S."/>
            <person name="Lee W.-H."/>
            <person name="Kawkins C."/>
            <person name="Kim C.-K."/>
            <person name="Kim J.S."/>
            <person name="Ahn B.O."/>
            <person name="Rhee S.Y."/>
            <person name="Sohng J.K."/>
        </authorList>
    </citation>
    <scope>NUCLEOTIDE SEQUENCE</scope>
    <source>
        <tissue evidence="2">Leaf</tissue>
    </source>
</reference>
<comment type="caution">
    <text evidence="2">The sequence shown here is derived from an EMBL/GenBank/DDBJ whole genome shotgun (WGS) entry which is preliminary data.</text>
</comment>
<feature type="region of interest" description="Disordered" evidence="1">
    <location>
        <begin position="158"/>
        <end position="225"/>
    </location>
</feature>
<dbReference type="AlphaFoldDB" id="A0A834TIS1"/>